<reference evidence="2 3" key="2">
    <citation type="submission" date="2017-10" db="EMBL/GenBank/DDBJ databases">
        <title>Extensive intraspecific genome diversity in a model arbuscular mycorrhizal fungus.</title>
        <authorList>
            <person name="Chen E.C.H."/>
            <person name="Morin E."/>
            <person name="Baudet D."/>
            <person name="Noel J."/>
            <person name="Ndikumana S."/>
            <person name="Charron P."/>
            <person name="St-Onge C."/>
            <person name="Giorgi J."/>
            <person name="Grigoriev I.V."/>
            <person name="Roux C."/>
            <person name="Martin F.M."/>
            <person name="Corradi N."/>
        </authorList>
    </citation>
    <scope>NUCLEOTIDE SEQUENCE [LARGE SCALE GENOMIC DNA]</scope>
    <source>
        <strain evidence="2 3">C2</strain>
    </source>
</reference>
<protein>
    <submittedName>
        <fullName evidence="2">Uncharacterized protein</fullName>
    </submittedName>
</protein>
<reference evidence="2 3" key="1">
    <citation type="submission" date="2016-04" db="EMBL/GenBank/DDBJ databases">
        <title>Genome analyses suggest a sexual origin of heterokaryosis in a supposedly ancient asexual fungus.</title>
        <authorList>
            <person name="Ropars J."/>
            <person name="Sedzielewska K."/>
            <person name="Noel J."/>
            <person name="Charron P."/>
            <person name="Farinelli L."/>
            <person name="Marton T."/>
            <person name="Kruger M."/>
            <person name="Pelin A."/>
            <person name="Brachmann A."/>
            <person name="Corradi N."/>
        </authorList>
    </citation>
    <scope>NUCLEOTIDE SEQUENCE [LARGE SCALE GENOMIC DNA]</scope>
    <source>
        <strain evidence="2 3">C2</strain>
    </source>
</reference>
<organism evidence="2 3">
    <name type="scientific">Rhizophagus irregularis</name>
    <dbReference type="NCBI Taxonomy" id="588596"/>
    <lineage>
        <taxon>Eukaryota</taxon>
        <taxon>Fungi</taxon>
        <taxon>Fungi incertae sedis</taxon>
        <taxon>Mucoromycota</taxon>
        <taxon>Glomeromycotina</taxon>
        <taxon>Glomeromycetes</taxon>
        <taxon>Glomerales</taxon>
        <taxon>Glomeraceae</taxon>
        <taxon>Rhizophagus</taxon>
    </lineage>
</organism>
<dbReference type="Proteomes" id="UP000233469">
    <property type="component" value="Unassembled WGS sequence"/>
</dbReference>
<feature type="compositionally biased region" description="Low complexity" evidence="1">
    <location>
        <begin position="31"/>
        <end position="53"/>
    </location>
</feature>
<dbReference type="VEuPathDB" id="FungiDB:RhiirFUN_020733"/>
<dbReference type="VEuPathDB" id="FungiDB:RhiirA1_469191"/>
<dbReference type="EMBL" id="LLXL01001743">
    <property type="protein sequence ID" value="PKK63040.1"/>
    <property type="molecule type" value="Genomic_DNA"/>
</dbReference>
<dbReference type="AlphaFoldDB" id="A0A2N1MN20"/>
<gene>
    <name evidence="2" type="ORF">RhiirC2_789477</name>
</gene>
<comment type="caution">
    <text evidence="2">The sequence shown here is derived from an EMBL/GenBank/DDBJ whole genome shotgun (WGS) entry which is preliminary data.</text>
</comment>
<sequence>MPPKKTKKPVGSSSQKTSQKRKYVEDESEESSSAPNLSPAASNLRRSSRISSQSSNLKEALRDLDLEALELVETKTNRFDLPSSASKFYPDNLKLLKITFVGASAEKDVIPEVPVAQIQATFQKLDKYLLPTIDSETLGNYKFDVTTHTDITSEKVQTFVTKLHNVVINGAQQTGTDETFTDTLIDDLLHKYNDRSYRAFLKSRNHPISKIYIKGGGIVTSDPEFVIQEKGKLSLLVVEKNVTSATGYGESQIAAEMLACGSENLRYLGKETHTDQTILAMRVISTYVTFYKTVIKAEYWKELDSGLPKEEEVQIQRWPAENSLRAGFDFAEPTDRQTVFEALAKIRESLLVESNEVQTEAVTAGGSGSNK</sequence>
<feature type="region of interest" description="Disordered" evidence="1">
    <location>
        <begin position="1"/>
        <end position="53"/>
    </location>
</feature>
<proteinExistence type="predicted"/>
<dbReference type="VEuPathDB" id="FungiDB:FUN_019276"/>
<evidence type="ECO:0000313" key="3">
    <source>
        <dbReference type="Proteomes" id="UP000233469"/>
    </source>
</evidence>
<accession>A0A2N1MN20</accession>
<evidence type="ECO:0000313" key="2">
    <source>
        <dbReference type="EMBL" id="PKK63040.1"/>
    </source>
</evidence>
<evidence type="ECO:0000256" key="1">
    <source>
        <dbReference type="SAM" id="MobiDB-lite"/>
    </source>
</evidence>
<name>A0A2N1MN20_9GLOM</name>